<dbReference type="OMA" id="AYLHTEY"/>
<protein>
    <recommendedName>
        <fullName evidence="2">Putative plant transposon protein domain-containing protein</fullName>
    </recommendedName>
</protein>
<feature type="compositionally biased region" description="Polar residues" evidence="1">
    <location>
        <begin position="1"/>
        <end position="10"/>
    </location>
</feature>
<evidence type="ECO:0000259" key="2">
    <source>
        <dbReference type="Pfam" id="PF20167"/>
    </source>
</evidence>
<dbReference type="Pfam" id="PF20167">
    <property type="entry name" value="Transposase_32"/>
    <property type="match status" value="1"/>
</dbReference>
<sequence>MARSRGGSSRSTHEIPADHKRKKVAASSPDSSSSSSSEDEAAPTPSQPPRGFTFLPNRFRNRSKQQRFINLEGRLIIAGRPIVDLLPLLEFSDEFTRRKWTKVGQPEESYNAILIREFYANAYPTKPDSKDRVSWVRGVSVPYSPEAINAYLHTEYAIPAEDDYQKLKHTAMDEDMSTLVLETLSLPGSQYQIGTRNQPTHILKSDLKSVVRLWQAVMYSNILPLTHTSDITNARARMIFCIMQQRDVDIATLISDDMHAIVLSKPSKSGAVRPLAFPGLITGMCKAKGVRIPQPLTPIRKKIDHVFVNSRCYNRREFPRSSDSQSQPPPPVSAPQAPPLGPFDFSSMQDYMAQQFQHIEQRHQLEMAHLCHVQLQQAANHRGQLALHSYFYNYTLHQADTGGSLYPWPTPEQFQRAILWPGDNPVFPGGGDAQPHQGEQVMDSEGEQAGRNHDGEQVMDSEGEQVGEEGGDDGSLSPTF</sequence>
<keyword evidence="4" id="KW-1185">Reference proteome</keyword>
<dbReference type="Proteomes" id="UP000075243">
    <property type="component" value="Chromosome 7"/>
</dbReference>
<feature type="compositionally biased region" description="Acidic residues" evidence="1">
    <location>
        <begin position="457"/>
        <end position="472"/>
    </location>
</feature>
<evidence type="ECO:0000313" key="4">
    <source>
        <dbReference type="Proteomes" id="UP000075243"/>
    </source>
</evidence>
<evidence type="ECO:0000256" key="1">
    <source>
        <dbReference type="SAM" id="MobiDB-lite"/>
    </source>
</evidence>
<feature type="compositionally biased region" description="Low complexity" evidence="1">
    <location>
        <begin position="25"/>
        <end position="36"/>
    </location>
</feature>
<dbReference type="EMBL" id="CM003609">
    <property type="protein sequence ID" value="KYP64624.1"/>
    <property type="molecule type" value="Genomic_DNA"/>
</dbReference>
<feature type="region of interest" description="Disordered" evidence="1">
    <location>
        <begin position="1"/>
        <end position="57"/>
    </location>
</feature>
<dbReference type="Gramene" id="C.cajan_18682.t">
    <property type="protein sequence ID" value="C.cajan_18682.t.cds1"/>
    <property type="gene ID" value="C.cajan_18682"/>
</dbReference>
<reference evidence="3 4" key="1">
    <citation type="journal article" date="2012" name="Nat. Biotechnol.">
        <title>Draft genome sequence of pigeonpea (Cajanus cajan), an orphan legume crop of resource-poor farmers.</title>
        <authorList>
            <person name="Varshney R.K."/>
            <person name="Chen W."/>
            <person name="Li Y."/>
            <person name="Bharti A.K."/>
            <person name="Saxena R.K."/>
            <person name="Schlueter J.A."/>
            <person name="Donoghue M.T."/>
            <person name="Azam S."/>
            <person name="Fan G."/>
            <person name="Whaley A.M."/>
            <person name="Farmer A.D."/>
            <person name="Sheridan J."/>
            <person name="Iwata A."/>
            <person name="Tuteja R."/>
            <person name="Penmetsa R.V."/>
            <person name="Wu W."/>
            <person name="Upadhyaya H.D."/>
            <person name="Yang S.P."/>
            <person name="Shah T."/>
            <person name="Saxena K.B."/>
            <person name="Michael T."/>
            <person name="McCombie W.R."/>
            <person name="Yang B."/>
            <person name="Zhang G."/>
            <person name="Yang H."/>
            <person name="Wang J."/>
            <person name="Spillane C."/>
            <person name="Cook D.R."/>
            <person name="May G.D."/>
            <person name="Xu X."/>
            <person name="Jackson S.A."/>
        </authorList>
    </citation>
    <scope>NUCLEOTIDE SEQUENCE [LARGE SCALE GENOMIC DNA]</scope>
    <source>
        <strain evidence="4">cv. Asha</strain>
    </source>
</reference>
<accession>A0A151TC79</accession>
<organism evidence="3 4">
    <name type="scientific">Cajanus cajan</name>
    <name type="common">Pigeon pea</name>
    <name type="synonym">Cajanus indicus</name>
    <dbReference type="NCBI Taxonomy" id="3821"/>
    <lineage>
        <taxon>Eukaryota</taxon>
        <taxon>Viridiplantae</taxon>
        <taxon>Streptophyta</taxon>
        <taxon>Embryophyta</taxon>
        <taxon>Tracheophyta</taxon>
        <taxon>Spermatophyta</taxon>
        <taxon>Magnoliopsida</taxon>
        <taxon>eudicotyledons</taxon>
        <taxon>Gunneridae</taxon>
        <taxon>Pentapetalae</taxon>
        <taxon>rosids</taxon>
        <taxon>fabids</taxon>
        <taxon>Fabales</taxon>
        <taxon>Fabaceae</taxon>
        <taxon>Papilionoideae</taxon>
        <taxon>50 kb inversion clade</taxon>
        <taxon>NPAAA clade</taxon>
        <taxon>indigoferoid/millettioid clade</taxon>
        <taxon>Phaseoleae</taxon>
        <taxon>Cajanus</taxon>
    </lineage>
</organism>
<proteinExistence type="predicted"/>
<dbReference type="AlphaFoldDB" id="A0A151TC79"/>
<name>A0A151TC79_CAJCA</name>
<feature type="domain" description="Putative plant transposon protein" evidence="2">
    <location>
        <begin position="97"/>
        <end position="290"/>
    </location>
</feature>
<feature type="compositionally biased region" description="Pro residues" evidence="1">
    <location>
        <begin position="327"/>
        <end position="341"/>
    </location>
</feature>
<dbReference type="InterPro" id="IPR046796">
    <property type="entry name" value="Transposase_32_dom"/>
</dbReference>
<feature type="region of interest" description="Disordered" evidence="1">
    <location>
        <begin position="317"/>
        <end position="344"/>
    </location>
</feature>
<gene>
    <name evidence="3" type="ORF">KK1_019225</name>
</gene>
<evidence type="ECO:0000313" key="3">
    <source>
        <dbReference type="EMBL" id="KYP64624.1"/>
    </source>
</evidence>
<feature type="region of interest" description="Disordered" evidence="1">
    <location>
        <begin position="423"/>
        <end position="480"/>
    </location>
</feature>